<evidence type="ECO:0000313" key="2">
    <source>
        <dbReference type="Proteomes" id="UP000692954"/>
    </source>
</evidence>
<keyword evidence="2" id="KW-1185">Reference proteome</keyword>
<evidence type="ECO:0000313" key="1">
    <source>
        <dbReference type="EMBL" id="CAD8073952.1"/>
    </source>
</evidence>
<gene>
    <name evidence="1" type="ORF">PSON_ATCC_30995.1.T0310241</name>
</gene>
<reference evidence="1" key="1">
    <citation type="submission" date="2021-01" db="EMBL/GenBank/DDBJ databases">
        <authorList>
            <consortium name="Genoscope - CEA"/>
            <person name="William W."/>
        </authorList>
    </citation>
    <scope>NUCLEOTIDE SEQUENCE</scope>
</reference>
<dbReference type="AlphaFoldDB" id="A0A8S1M588"/>
<accession>A0A8S1M588</accession>
<protein>
    <submittedName>
        <fullName evidence="1">Uncharacterized protein</fullName>
    </submittedName>
</protein>
<dbReference type="Proteomes" id="UP000692954">
    <property type="component" value="Unassembled WGS sequence"/>
</dbReference>
<comment type="caution">
    <text evidence="1">The sequence shown here is derived from an EMBL/GenBank/DDBJ whole genome shotgun (WGS) entry which is preliminary data.</text>
</comment>
<dbReference type="EMBL" id="CAJJDN010000031">
    <property type="protein sequence ID" value="CAD8073952.1"/>
    <property type="molecule type" value="Genomic_DNA"/>
</dbReference>
<sequence length="130" mass="16211">MDILYCEKFVASGVYIYYQFKEVYLEMLQMIYFCTFQQRQVLWLFKILKEKMLYLYLRHQIYTSIDERQELLITYLIQGLNYLSQRIKLNQFQMKLIEVFMMHHLFLEVLLIVKNKSQEVEHLKFIYHQN</sequence>
<name>A0A8S1M588_9CILI</name>
<organism evidence="1 2">
    <name type="scientific">Paramecium sonneborni</name>
    <dbReference type="NCBI Taxonomy" id="65129"/>
    <lineage>
        <taxon>Eukaryota</taxon>
        <taxon>Sar</taxon>
        <taxon>Alveolata</taxon>
        <taxon>Ciliophora</taxon>
        <taxon>Intramacronucleata</taxon>
        <taxon>Oligohymenophorea</taxon>
        <taxon>Peniculida</taxon>
        <taxon>Parameciidae</taxon>
        <taxon>Paramecium</taxon>
    </lineage>
</organism>
<proteinExistence type="predicted"/>